<evidence type="ECO:0000259" key="3">
    <source>
        <dbReference type="Pfam" id="PF11141"/>
    </source>
</evidence>
<keyword evidence="2" id="KW-0472">Membrane</keyword>
<protein>
    <recommendedName>
        <fullName evidence="3">DUF2914 domain-containing protein</fullName>
    </recommendedName>
</protein>
<proteinExistence type="predicted"/>
<feature type="domain" description="DUF2914" evidence="3">
    <location>
        <begin position="271"/>
        <end position="328"/>
    </location>
</feature>
<accession>A0A2S0VQH8</accession>
<dbReference type="RefSeq" id="WP_108602534.1">
    <property type="nucleotide sequence ID" value="NZ_CP026604.1"/>
</dbReference>
<dbReference type="InterPro" id="IPR022606">
    <property type="entry name" value="DUF2914"/>
</dbReference>
<feature type="compositionally biased region" description="Polar residues" evidence="1">
    <location>
        <begin position="97"/>
        <end position="106"/>
    </location>
</feature>
<keyword evidence="2" id="KW-0812">Transmembrane</keyword>
<feature type="transmembrane region" description="Helical" evidence="2">
    <location>
        <begin position="36"/>
        <end position="58"/>
    </location>
</feature>
<keyword evidence="5" id="KW-1185">Reference proteome</keyword>
<sequence>MAKSSIQIKINLNHRPSLADCPEPEQPLPPFSKRKIAIGLLSVTLLVGGVTSGIVHALSSNSADVKLAKGTNPVSPSNQASQPLVSASLDANASLATNTQQNSQSMLAKVDHQPAASQPNTEEPLSGDRKNIGEQPRHSNDKNSGENNDEKSTGTQVNSAKQAEQQLGETTQVEQVLDSVVGEVQSLINKTAEVVGIKEKPSKAKIDNKPGEIALSNNVSAELNQITRVQLAYNVKNKEPVGEVPKFLAAQNKTIKLYFFTELANYQFPVVTHRWIWRDKVVSEVTLDVKAKNWRTWSNKRVLWRWQGDWRVEVLDGNNNIMFTQHFTYGS</sequence>
<evidence type="ECO:0000256" key="2">
    <source>
        <dbReference type="SAM" id="Phobius"/>
    </source>
</evidence>
<dbReference type="OrthoDB" id="9796654at2"/>
<dbReference type="Proteomes" id="UP000244441">
    <property type="component" value="Chromosome"/>
</dbReference>
<dbReference type="KEGG" id="cate:C2869_08535"/>
<reference evidence="4 5" key="1">
    <citation type="submission" date="2018-01" db="EMBL/GenBank/DDBJ databases">
        <title>Genome sequence of a Cantenovulum-like bacteria.</title>
        <authorList>
            <person name="Tan W.R."/>
            <person name="Lau N.-S."/>
            <person name="Go F."/>
            <person name="Amirul A.-A.A."/>
        </authorList>
    </citation>
    <scope>NUCLEOTIDE SEQUENCE [LARGE SCALE GENOMIC DNA]</scope>
    <source>
        <strain evidence="4 5">CCB-QB4</strain>
    </source>
</reference>
<organism evidence="4 5">
    <name type="scientific">Saccharobesus litoralis</name>
    <dbReference type="NCBI Taxonomy" id="2172099"/>
    <lineage>
        <taxon>Bacteria</taxon>
        <taxon>Pseudomonadati</taxon>
        <taxon>Pseudomonadota</taxon>
        <taxon>Gammaproteobacteria</taxon>
        <taxon>Alteromonadales</taxon>
        <taxon>Alteromonadaceae</taxon>
        <taxon>Saccharobesus</taxon>
    </lineage>
</organism>
<dbReference type="AlphaFoldDB" id="A0A2S0VQH8"/>
<dbReference type="EMBL" id="CP026604">
    <property type="protein sequence ID" value="AWB66471.1"/>
    <property type="molecule type" value="Genomic_DNA"/>
</dbReference>
<feature type="region of interest" description="Disordered" evidence="1">
    <location>
        <begin position="97"/>
        <end position="171"/>
    </location>
</feature>
<keyword evidence="2" id="KW-1133">Transmembrane helix</keyword>
<name>A0A2S0VQH8_9ALTE</name>
<evidence type="ECO:0000313" key="5">
    <source>
        <dbReference type="Proteomes" id="UP000244441"/>
    </source>
</evidence>
<evidence type="ECO:0000313" key="4">
    <source>
        <dbReference type="EMBL" id="AWB66471.1"/>
    </source>
</evidence>
<feature type="compositionally biased region" description="Basic and acidic residues" evidence="1">
    <location>
        <begin position="126"/>
        <end position="152"/>
    </location>
</feature>
<feature type="compositionally biased region" description="Polar residues" evidence="1">
    <location>
        <begin position="153"/>
        <end position="171"/>
    </location>
</feature>
<evidence type="ECO:0000256" key="1">
    <source>
        <dbReference type="SAM" id="MobiDB-lite"/>
    </source>
</evidence>
<gene>
    <name evidence="4" type="ORF">C2869_08535</name>
</gene>
<dbReference type="Pfam" id="PF11141">
    <property type="entry name" value="DUF2914"/>
    <property type="match status" value="1"/>
</dbReference>